<feature type="signal peptide" evidence="1">
    <location>
        <begin position="1"/>
        <end position="27"/>
    </location>
</feature>
<dbReference type="RefSeq" id="WP_188070030.1">
    <property type="nucleotide sequence ID" value="NZ_BSPS01000100.1"/>
</dbReference>
<dbReference type="Proteomes" id="UP000571950">
    <property type="component" value="Unassembled WGS sequence"/>
</dbReference>
<comment type="caution">
    <text evidence="2">The sequence shown here is derived from an EMBL/GenBank/DDBJ whole genome shotgun (WGS) entry which is preliminary data.</text>
</comment>
<dbReference type="EMBL" id="JACIDT010000001">
    <property type="protein sequence ID" value="MBB3924453.1"/>
    <property type="molecule type" value="Genomic_DNA"/>
</dbReference>
<accession>A0A7W6BCU1</accession>
<evidence type="ECO:0000256" key="1">
    <source>
        <dbReference type="SAM" id="SignalP"/>
    </source>
</evidence>
<keyword evidence="1" id="KW-0732">Signal</keyword>
<organism evidence="2 3">
    <name type="scientific">Sphingobium jiangsuense</name>
    <dbReference type="NCBI Taxonomy" id="870476"/>
    <lineage>
        <taxon>Bacteria</taxon>
        <taxon>Pseudomonadati</taxon>
        <taxon>Pseudomonadota</taxon>
        <taxon>Alphaproteobacteria</taxon>
        <taxon>Sphingomonadales</taxon>
        <taxon>Sphingomonadaceae</taxon>
        <taxon>Sphingobium</taxon>
    </lineage>
</organism>
<dbReference type="AlphaFoldDB" id="A0A7W6BCU1"/>
<sequence length="136" mass="14672">MEAPRRALVLALMPPLAALLCAAPALAAEPPERVITLVVYGDDPCPTDAGKQEEIVVCARKPEAERYRIPKALREKAEPMGGPGWASQVAMMEQAGQAITPNSCSPNGSYGFTGCTQAMLRQWYAEKRMRESTGIP</sequence>
<keyword evidence="3" id="KW-1185">Reference proteome</keyword>
<evidence type="ECO:0000313" key="2">
    <source>
        <dbReference type="EMBL" id="MBB3924453.1"/>
    </source>
</evidence>
<evidence type="ECO:0000313" key="3">
    <source>
        <dbReference type="Proteomes" id="UP000571950"/>
    </source>
</evidence>
<reference evidence="2 3" key="1">
    <citation type="submission" date="2020-08" db="EMBL/GenBank/DDBJ databases">
        <title>Genomic Encyclopedia of Type Strains, Phase IV (KMG-IV): sequencing the most valuable type-strain genomes for metagenomic binning, comparative biology and taxonomic classification.</title>
        <authorList>
            <person name="Goeker M."/>
        </authorList>
    </citation>
    <scope>NUCLEOTIDE SEQUENCE [LARGE SCALE GENOMIC DNA]</scope>
    <source>
        <strain evidence="2 3">DSM 26189</strain>
    </source>
</reference>
<proteinExistence type="predicted"/>
<gene>
    <name evidence="2" type="ORF">GGR43_000147</name>
</gene>
<protein>
    <submittedName>
        <fullName evidence="2">Uncharacterized protein</fullName>
    </submittedName>
</protein>
<name>A0A7W6BCU1_9SPHN</name>
<feature type="chain" id="PRO_5031033563" evidence="1">
    <location>
        <begin position="28"/>
        <end position="136"/>
    </location>
</feature>